<dbReference type="Proteomes" id="UP001326110">
    <property type="component" value="Chromosome"/>
</dbReference>
<dbReference type="SUPFAM" id="SSF53850">
    <property type="entry name" value="Periplasmic binding protein-like II"/>
    <property type="match status" value="1"/>
</dbReference>
<dbReference type="Gene3D" id="3.40.190.10">
    <property type="entry name" value="Periplasmic binding protein-like II"/>
    <property type="match status" value="2"/>
</dbReference>
<keyword evidence="1" id="KW-0732">Signal</keyword>
<feature type="signal peptide" evidence="1">
    <location>
        <begin position="1"/>
        <end position="17"/>
    </location>
</feature>
<dbReference type="RefSeq" id="WP_322534499.1">
    <property type="nucleotide sequence ID" value="NZ_CP140152.1"/>
</dbReference>
<evidence type="ECO:0000256" key="1">
    <source>
        <dbReference type="SAM" id="SignalP"/>
    </source>
</evidence>
<evidence type="ECO:0000313" key="3">
    <source>
        <dbReference type="Proteomes" id="UP001326110"/>
    </source>
</evidence>
<proteinExistence type="predicted"/>
<keyword evidence="3" id="KW-1185">Reference proteome</keyword>
<organism evidence="2 3">
    <name type="scientific">Duganella zoogloeoides</name>
    <dbReference type="NCBI Taxonomy" id="75659"/>
    <lineage>
        <taxon>Bacteria</taxon>
        <taxon>Pseudomonadati</taxon>
        <taxon>Pseudomonadota</taxon>
        <taxon>Betaproteobacteria</taxon>
        <taxon>Burkholderiales</taxon>
        <taxon>Oxalobacteraceae</taxon>
        <taxon>Telluria group</taxon>
        <taxon>Duganella</taxon>
    </lineage>
</organism>
<protein>
    <submittedName>
        <fullName evidence="2">Transporter substrate-binding domain-containing protein</fullName>
    </submittedName>
</protein>
<gene>
    <name evidence="2" type="ORF">SR858_05455</name>
</gene>
<feature type="chain" id="PRO_5047156638" evidence="1">
    <location>
        <begin position="18"/>
        <end position="285"/>
    </location>
</feature>
<name>A0ABZ0Y2Z6_9BURK</name>
<reference evidence="2 3" key="1">
    <citation type="submission" date="2023-11" db="EMBL/GenBank/DDBJ databases">
        <title>MicrobeMod: A computational toolkit for identifying prokaryotic methylation and restriction-modification with nanopore sequencing.</title>
        <authorList>
            <person name="Crits-Christoph A."/>
            <person name="Kang S.C."/>
            <person name="Lee H."/>
            <person name="Ostrov N."/>
        </authorList>
    </citation>
    <scope>NUCLEOTIDE SEQUENCE [LARGE SCALE GENOMIC DNA]</scope>
    <source>
        <strain evidence="2 3">ATCC 25935</strain>
    </source>
</reference>
<accession>A0ABZ0Y2Z6</accession>
<dbReference type="EMBL" id="CP140152">
    <property type="protein sequence ID" value="WQH05786.1"/>
    <property type="molecule type" value="Genomic_DNA"/>
</dbReference>
<evidence type="ECO:0000313" key="2">
    <source>
        <dbReference type="EMBL" id="WQH05786.1"/>
    </source>
</evidence>
<sequence>MLWTMLALGAMSGPVLAAAVPPGVATAAAIAAAAVTSAGAVDACIPLRIGYIDQHRPPYWMGEGEQVPEPPGAAVDLMRDAAQAAGFGCAPTLVRLPPARLRVALANGDIDMSPLGEMPTYPAGIALPRDKKGNIDLERAMHNTLVVLVRARDKLPATTDPMQYFKGKVLGVALGQSYTARLREAGLSIDDGGRDLERNIEKLRLGRVDGVVAAAVVPKHLKLMLDRYKGAIVQLPQPLISTRVWLAFNESYYRAHRPQVEALWTWLDVNRSRLGYTLEKYRKQD</sequence>